<protein>
    <recommendedName>
        <fullName evidence="3">Ubiquitin-like protease family profile domain-containing protein</fullName>
    </recommendedName>
</protein>
<evidence type="ECO:0000313" key="1">
    <source>
        <dbReference type="EMBL" id="WVZ20179.1"/>
    </source>
</evidence>
<gene>
    <name evidence="1" type="ORF">V8G54_007501</name>
</gene>
<dbReference type="AlphaFoldDB" id="A0AAQ3S956"/>
<accession>A0AAQ3S956</accession>
<dbReference type="SUPFAM" id="SSF54001">
    <property type="entry name" value="Cysteine proteinases"/>
    <property type="match status" value="1"/>
</dbReference>
<sequence>MNSLLRYRHERLIFGTPFKWCLQILDPLEVNLKLLKQMVRRWVPHHQPFRVTQQLLPFNVLDVVMTLRLGVGGLEVPLNESVVGKVGEPFSNSKTMKLKDLIKMFNVLVRNDDLDVYVLYRLGRKGFKVAAVKKKHLKKVMKVAKHYVSEIMSQLLTATDYSSLGPRQCVDNMALILAATMFMYFEKRLPGVIKRMIFSPMFGTHVLYDYRKRPTNKHVWQLLDYQPYFRYDLVKVEELLFADWVFIPIVSDGHWWYYALKLCTMQLFVIDSLAKGIRGRARIDRSIHYSHALEEELPIEGLDLIWWILLKDLDLWWFQGISESKEIGSYDCIQVAGCNRLPVQKQEFVMKLQHCSHAFGRRAPQILSLKVDFYDQAIMAEGCNRLPVQKQESVLKLQLYSHAFGRRGPQILSLKVDFYDQAVVSTGYNRLPVQKQEFVLKLQCCSHDLGRKATQILSLKVDFYDQAVVVLMIASKWCAEEESDRHLCACDYRQTIIANQCKNRNIY</sequence>
<evidence type="ECO:0000313" key="2">
    <source>
        <dbReference type="Proteomes" id="UP001374535"/>
    </source>
</evidence>
<keyword evidence="2" id="KW-1185">Reference proteome</keyword>
<dbReference type="EMBL" id="CP144699">
    <property type="protein sequence ID" value="WVZ20179.1"/>
    <property type="molecule type" value="Genomic_DNA"/>
</dbReference>
<dbReference type="Gene3D" id="3.40.395.10">
    <property type="entry name" value="Adenoviral Proteinase, Chain A"/>
    <property type="match status" value="1"/>
</dbReference>
<dbReference type="InterPro" id="IPR038765">
    <property type="entry name" value="Papain-like_cys_pep_sf"/>
</dbReference>
<proteinExistence type="predicted"/>
<dbReference type="Proteomes" id="UP001374535">
    <property type="component" value="Chromosome 2"/>
</dbReference>
<organism evidence="1 2">
    <name type="scientific">Vigna mungo</name>
    <name type="common">Black gram</name>
    <name type="synonym">Phaseolus mungo</name>
    <dbReference type="NCBI Taxonomy" id="3915"/>
    <lineage>
        <taxon>Eukaryota</taxon>
        <taxon>Viridiplantae</taxon>
        <taxon>Streptophyta</taxon>
        <taxon>Embryophyta</taxon>
        <taxon>Tracheophyta</taxon>
        <taxon>Spermatophyta</taxon>
        <taxon>Magnoliopsida</taxon>
        <taxon>eudicotyledons</taxon>
        <taxon>Gunneridae</taxon>
        <taxon>Pentapetalae</taxon>
        <taxon>rosids</taxon>
        <taxon>fabids</taxon>
        <taxon>Fabales</taxon>
        <taxon>Fabaceae</taxon>
        <taxon>Papilionoideae</taxon>
        <taxon>50 kb inversion clade</taxon>
        <taxon>NPAAA clade</taxon>
        <taxon>indigoferoid/millettioid clade</taxon>
        <taxon>Phaseoleae</taxon>
        <taxon>Vigna</taxon>
    </lineage>
</organism>
<name>A0AAQ3S956_VIGMU</name>
<reference evidence="1 2" key="1">
    <citation type="journal article" date="2023" name="Life. Sci Alliance">
        <title>Evolutionary insights into 3D genome organization and epigenetic landscape of Vigna mungo.</title>
        <authorList>
            <person name="Junaid A."/>
            <person name="Singh B."/>
            <person name="Bhatia S."/>
        </authorList>
    </citation>
    <scope>NUCLEOTIDE SEQUENCE [LARGE SCALE GENOMIC DNA]</scope>
    <source>
        <strain evidence="1">Urdbean</strain>
    </source>
</reference>
<evidence type="ECO:0008006" key="3">
    <source>
        <dbReference type="Google" id="ProtNLM"/>
    </source>
</evidence>